<gene>
    <name evidence="1" type="ORF">RD2015_2977</name>
</gene>
<organism evidence="1 2">
    <name type="scientific">Roseateles depolymerans</name>
    <dbReference type="NCBI Taxonomy" id="76731"/>
    <lineage>
        <taxon>Bacteria</taxon>
        <taxon>Pseudomonadati</taxon>
        <taxon>Pseudomonadota</taxon>
        <taxon>Betaproteobacteria</taxon>
        <taxon>Burkholderiales</taxon>
        <taxon>Sphaerotilaceae</taxon>
        <taxon>Roseateles</taxon>
    </lineage>
</organism>
<dbReference type="SUPFAM" id="SSF53955">
    <property type="entry name" value="Lysozyme-like"/>
    <property type="match status" value="1"/>
</dbReference>
<evidence type="ECO:0000313" key="2">
    <source>
        <dbReference type="Proteomes" id="UP000060699"/>
    </source>
</evidence>
<dbReference type="STRING" id="76731.RD2015_2977"/>
<name>A0A0U3LH66_9BURK</name>
<dbReference type="GO" id="GO:0016787">
    <property type="term" value="F:hydrolase activity"/>
    <property type="evidence" value="ECO:0007669"/>
    <property type="project" value="UniProtKB-KW"/>
</dbReference>
<protein>
    <submittedName>
        <fullName evidence="1">Glycoside hydrolase family 19</fullName>
    </submittedName>
</protein>
<dbReference type="PATRIC" id="fig|76731.3.peg.3049"/>
<dbReference type="KEGG" id="rdp:RD2015_2977"/>
<dbReference type="EMBL" id="CP013729">
    <property type="protein sequence ID" value="ALV07439.1"/>
    <property type="molecule type" value="Genomic_DNA"/>
</dbReference>
<sequence length="240" mass="27010">MLGLNGASAGLITAFQLKAVFSDATPAFLQGVADELNVNLVKFRLDTPLRRAHFFAQVREESGPGMDAQVEDMTYAPAVLKSKFGYYKEHPDEADVDGYERDPKNSRKFLRKPDKEAIANKAYSSRYGNGAPSTGDGSKFRGRGLIQVTWRDNYRTITNFYNSLFGKSDVDFEKNPEWMATYPYSVRSAVCYWVWKELAGLADLGSTGADVDRITAIVNKYTDSYARRREHFKVAYAAFK</sequence>
<accession>A0A0U3LH66</accession>
<proteinExistence type="predicted"/>
<dbReference type="Proteomes" id="UP000060699">
    <property type="component" value="Chromosome"/>
</dbReference>
<keyword evidence="1" id="KW-0378">Hydrolase</keyword>
<evidence type="ECO:0000313" key="1">
    <source>
        <dbReference type="EMBL" id="ALV07439.1"/>
    </source>
</evidence>
<dbReference type="InterPro" id="IPR023346">
    <property type="entry name" value="Lysozyme-like_dom_sf"/>
</dbReference>
<reference evidence="1 2" key="1">
    <citation type="submission" date="2015-12" db="EMBL/GenBank/DDBJ databases">
        <title>Complete genome of Roseateles depolymerans KCTC 42856.</title>
        <authorList>
            <person name="Kim K.M."/>
        </authorList>
    </citation>
    <scope>NUCLEOTIDE SEQUENCE [LARGE SCALE GENOMIC DNA]</scope>
    <source>
        <strain evidence="1 2">KCTC 42856</strain>
    </source>
</reference>
<dbReference type="Gene3D" id="1.10.530.10">
    <property type="match status" value="1"/>
</dbReference>
<keyword evidence="2" id="KW-1185">Reference proteome</keyword>
<dbReference type="AlphaFoldDB" id="A0A0U3LH66"/>